<sequence length="28" mass="3122">MAMVTGCHLFCELPWVTVTAKQIQNGGW</sequence>
<proteinExistence type="predicted"/>
<dbReference type="AlphaFoldDB" id="A0A0E9SIG0"/>
<name>A0A0E9SIG0_ANGAN</name>
<organism evidence="1">
    <name type="scientific">Anguilla anguilla</name>
    <name type="common">European freshwater eel</name>
    <name type="synonym">Muraena anguilla</name>
    <dbReference type="NCBI Taxonomy" id="7936"/>
    <lineage>
        <taxon>Eukaryota</taxon>
        <taxon>Metazoa</taxon>
        <taxon>Chordata</taxon>
        <taxon>Craniata</taxon>
        <taxon>Vertebrata</taxon>
        <taxon>Euteleostomi</taxon>
        <taxon>Actinopterygii</taxon>
        <taxon>Neopterygii</taxon>
        <taxon>Teleostei</taxon>
        <taxon>Anguilliformes</taxon>
        <taxon>Anguillidae</taxon>
        <taxon>Anguilla</taxon>
    </lineage>
</organism>
<dbReference type="EMBL" id="GBXM01067403">
    <property type="protein sequence ID" value="JAH41174.1"/>
    <property type="molecule type" value="Transcribed_RNA"/>
</dbReference>
<reference evidence="1" key="2">
    <citation type="journal article" date="2015" name="Fish Shellfish Immunol.">
        <title>Early steps in the European eel (Anguilla anguilla)-Vibrio vulnificus interaction in the gills: Role of the RtxA13 toxin.</title>
        <authorList>
            <person name="Callol A."/>
            <person name="Pajuelo D."/>
            <person name="Ebbesson L."/>
            <person name="Teles M."/>
            <person name="MacKenzie S."/>
            <person name="Amaro C."/>
        </authorList>
    </citation>
    <scope>NUCLEOTIDE SEQUENCE</scope>
</reference>
<dbReference type="EMBL" id="GBXM01081167">
    <property type="protein sequence ID" value="JAH27410.1"/>
    <property type="molecule type" value="Transcribed_RNA"/>
</dbReference>
<reference evidence="1" key="1">
    <citation type="submission" date="2014-11" db="EMBL/GenBank/DDBJ databases">
        <authorList>
            <person name="Amaro Gonzalez C."/>
        </authorList>
    </citation>
    <scope>NUCLEOTIDE SEQUENCE</scope>
</reference>
<evidence type="ECO:0000313" key="1">
    <source>
        <dbReference type="EMBL" id="JAH41174.1"/>
    </source>
</evidence>
<protein>
    <submittedName>
        <fullName evidence="1">Uncharacterized protein</fullName>
    </submittedName>
</protein>
<accession>A0A0E9SIG0</accession>